<dbReference type="EC" id="2.5.1.25" evidence="1"/>
<evidence type="ECO:0000256" key="5">
    <source>
        <dbReference type="ARBA" id="ARBA00034489"/>
    </source>
</evidence>
<dbReference type="EMBL" id="JABBXD010000003">
    <property type="protein sequence ID" value="MBD3585789.1"/>
    <property type="molecule type" value="Genomic_DNA"/>
</dbReference>
<evidence type="ECO:0000256" key="3">
    <source>
        <dbReference type="ARBA" id="ARBA00022691"/>
    </source>
</evidence>
<feature type="domain" description="DTW" evidence="6">
    <location>
        <begin position="1"/>
        <end position="187"/>
    </location>
</feature>
<evidence type="ECO:0000256" key="2">
    <source>
        <dbReference type="ARBA" id="ARBA00022679"/>
    </source>
</evidence>
<comment type="caution">
    <text evidence="7">The sequence shown here is derived from an EMBL/GenBank/DDBJ whole genome shotgun (WGS) entry which is preliminary data.</text>
</comment>
<dbReference type="Proteomes" id="UP000624419">
    <property type="component" value="Unassembled WGS sequence"/>
</dbReference>
<dbReference type="Pfam" id="PF03942">
    <property type="entry name" value="DTW"/>
    <property type="match status" value="1"/>
</dbReference>
<dbReference type="InterPro" id="IPR005636">
    <property type="entry name" value="DTW"/>
</dbReference>
<evidence type="ECO:0000259" key="6">
    <source>
        <dbReference type="SMART" id="SM01144"/>
    </source>
</evidence>
<dbReference type="RefSeq" id="WP_191024150.1">
    <property type="nucleotide sequence ID" value="NZ_JABBXD010000003.1"/>
</dbReference>
<proteinExistence type="inferred from homology"/>
<keyword evidence="8" id="KW-1185">Reference proteome</keyword>
<reference evidence="7 8" key="1">
    <citation type="submission" date="2020-04" db="EMBL/GenBank/DDBJ databases">
        <title>Salinimonas sp. HHU 13199.</title>
        <authorList>
            <person name="Cui X."/>
            <person name="Zhang D."/>
        </authorList>
    </citation>
    <scope>NUCLEOTIDE SEQUENCE [LARGE SCALE GENOMIC DNA]</scope>
    <source>
        <strain evidence="7 8">HHU 13199</strain>
    </source>
</reference>
<dbReference type="PANTHER" id="PTHR21392">
    <property type="entry name" value="TRNA-URIDINE AMINOCARBOXYPROPYLTRANSFERASE 2"/>
    <property type="match status" value="1"/>
</dbReference>
<evidence type="ECO:0000256" key="4">
    <source>
        <dbReference type="ARBA" id="ARBA00022694"/>
    </source>
</evidence>
<dbReference type="InterPro" id="IPR039262">
    <property type="entry name" value="DTWD2/TAPT"/>
</dbReference>
<keyword evidence="4" id="KW-0819">tRNA processing</keyword>
<evidence type="ECO:0000313" key="8">
    <source>
        <dbReference type="Proteomes" id="UP000624419"/>
    </source>
</evidence>
<keyword evidence="3" id="KW-0949">S-adenosyl-L-methionine</keyword>
<gene>
    <name evidence="7" type="ORF">HHX48_08590</name>
</gene>
<sequence length="190" mass="21120">MRIYCSACGYPKTTCLCPYVITSDAPAKIVILQHHREVSHAKNTARLVSLGLRNTILVSGRTAEDFSQIASEIDLKTSALIYPGDKSRSIESAAFTAHVPRTLIFLDGSWRQAYALYSQLPWLSALPQWCFNHAPESDYTIRHTTQPNSLSTLEAVAYTLKTGYAFNTAPLLALQSALQNSWQGPAHHRR</sequence>
<dbReference type="SMART" id="SM01144">
    <property type="entry name" value="DTW"/>
    <property type="match status" value="1"/>
</dbReference>
<dbReference type="PANTHER" id="PTHR21392:SF0">
    <property type="entry name" value="TRNA-URIDINE AMINOCARBOXYPROPYLTRANSFERASE 2"/>
    <property type="match status" value="1"/>
</dbReference>
<evidence type="ECO:0000313" key="7">
    <source>
        <dbReference type="EMBL" id="MBD3585789.1"/>
    </source>
</evidence>
<protein>
    <recommendedName>
        <fullName evidence="1">tRNA-uridine aminocarboxypropyltransferase</fullName>
        <ecNumber evidence="1">2.5.1.25</ecNumber>
    </recommendedName>
</protein>
<accession>A0ABR8LPB4</accession>
<comment type="similarity">
    <text evidence="5">Belongs to the TDD superfamily. DTWD2 family.</text>
</comment>
<evidence type="ECO:0000256" key="1">
    <source>
        <dbReference type="ARBA" id="ARBA00012386"/>
    </source>
</evidence>
<organism evidence="7 8">
    <name type="scientific">Salinimonas profundi</name>
    <dbReference type="NCBI Taxonomy" id="2729140"/>
    <lineage>
        <taxon>Bacteria</taxon>
        <taxon>Pseudomonadati</taxon>
        <taxon>Pseudomonadota</taxon>
        <taxon>Gammaproteobacteria</taxon>
        <taxon>Alteromonadales</taxon>
        <taxon>Alteromonadaceae</taxon>
        <taxon>Alteromonas/Salinimonas group</taxon>
        <taxon>Salinimonas</taxon>
    </lineage>
</organism>
<keyword evidence="2" id="KW-0808">Transferase</keyword>
<name>A0ABR8LPB4_9ALTE</name>